<dbReference type="STRING" id="69771.A0A1V6P987"/>
<feature type="active site" description="Charge relay system" evidence="5">
    <location>
        <position position="209"/>
    </location>
</feature>
<dbReference type="PROSITE" id="PS00571">
    <property type="entry name" value="AMIDASES"/>
    <property type="match status" value="1"/>
</dbReference>
<dbReference type="Proteomes" id="UP000191522">
    <property type="component" value="Unassembled WGS sequence"/>
</dbReference>
<dbReference type="PIRSF" id="PIRSF001221">
    <property type="entry name" value="Amidase_fungi"/>
    <property type="match status" value="1"/>
</dbReference>
<evidence type="ECO:0000256" key="4">
    <source>
        <dbReference type="ARBA" id="ARBA00022801"/>
    </source>
</evidence>
<evidence type="ECO:0000256" key="1">
    <source>
        <dbReference type="ARBA" id="ARBA00001311"/>
    </source>
</evidence>
<evidence type="ECO:0000313" key="9">
    <source>
        <dbReference type="Proteomes" id="UP000191522"/>
    </source>
</evidence>
<evidence type="ECO:0000259" key="7">
    <source>
        <dbReference type="Pfam" id="PF01425"/>
    </source>
</evidence>
<dbReference type="PANTHER" id="PTHR46072:SF4">
    <property type="entry name" value="AMIDASE C550.07-RELATED"/>
    <property type="match status" value="1"/>
</dbReference>
<proteinExistence type="inferred from homology"/>
<organism evidence="8 9">
    <name type="scientific">Penicillium decumbens</name>
    <dbReference type="NCBI Taxonomy" id="69771"/>
    <lineage>
        <taxon>Eukaryota</taxon>
        <taxon>Fungi</taxon>
        <taxon>Dikarya</taxon>
        <taxon>Ascomycota</taxon>
        <taxon>Pezizomycotina</taxon>
        <taxon>Eurotiomycetes</taxon>
        <taxon>Eurotiomycetidae</taxon>
        <taxon>Eurotiales</taxon>
        <taxon>Aspergillaceae</taxon>
        <taxon>Penicillium</taxon>
    </lineage>
</organism>
<feature type="domain" description="Amidase" evidence="7">
    <location>
        <begin position="78"/>
        <end position="530"/>
    </location>
</feature>
<keyword evidence="4" id="KW-0378">Hydrolase</keyword>
<feature type="binding site" evidence="6">
    <location>
        <position position="209"/>
    </location>
    <ligand>
        <name>substrate</name>
    </ligand>
</feature>
<evidence type="ECO:0000256" key="5">
    <source>
        <dbReference type="PIRSR" id="PIRSR001221-1"/>
    </source>
</evidence>
<evidence type="ECO:0000256" key="6">
    <source>
        <dbReference type="PIRSR" id="PIRSR001221-2"/>
    </source>
</evidence>
<reference evidence="9" key="1">
    <citation type="journal article" date="2017" name="Nat. Microbiol.">
        <title>Global analysis of biosynthetic gene clusters reveals vast potential of secondary metabolite production in Penicillium species.</title>
        <authorList>
            <person name="Nielsen J.C."/>
            <person name="Grijseels S."/>
            <person name="Prigent S."/>
            <person name="Ji B."/>
            <person name="Dainat J."/>
            <person name="Nielsen K.F."/>
            <person name="Frisvad J.C."/>
            <person name="Workman M."/>
            <person name="Nielsen J."/>
        </authorList>
    </citation>
    <scope>NUCLEOTIDE SEQUENCE [LARGE SCALE GENOMIC DNA]</scope>
    <source>
        <strain evidence="9">IBT 11843</strain>
    </source>
</reference>
<name>A0A1V6P987_PENDC</name>
<dbReference type="EMBL" id="MDYL01000014">
    <property type="protein sequence ID" value="OQD73579.1"/>
    <property type="molecule type" value="Genomic_DNA"/>
</dbReference>
<keyword evidence="9" id="KW-1185">Reference proteome</keyword>
<dbReference type="EC" id="3.5.1.4" evidence="3"/>
<accession>A0A1V6P987</accession>
<gene>
    <name evidence="8" type="ORF">PENDEC_c014G04805</name>
</gene>
<evidence type="ECO:0000256" key="3">
    <source>
        <dbReference type="ARBA" id="ARBA00012922"/>
    </source>
</evidence>
<dbReference type="AlphaFoldDB" id="A0A1V6P987"/>
<comment type="similarity">
    <text evidence="2">Belongs to the amidase family.</text>
</comment>
<dbReference type="PANTHER" id="PTHR46072">
    <property type="entry name" value="AMIDASE-RELATED-RELATED"/>
    <property type="match status" value="1"/>
</dbReference>
<dbReference type="InterPro" id="IPR036928">
    <property type="entry name" value="AS_sf"/>
</dbReference>
<feature type="active site" description="Charge relay system" evidence="5">
    <location>
        <position position="134"/>
    </location>
</feature>
<feature type="active site" description="Acyl-ester intermediate" evidence="5">
    <location>
        <position position="233"/>
    </location>
</feature>
<protein>
    <recommendedName>
        <fullName evidence="3">amidase</fullName>
        <ecNumber evidence="3">3.5.1.4</ecNumber>
    </recommendedName>
</protein>
<dbReference type="Pfam" id="PF01425">
    <property type="entry name" value="Amidase"/>
    <property type="match status" value="1"/>
</dbReference>
<dbReference type="Gene3D" id="3.90.1300.10">
    <property type="entry name" value="Amidase signature (AS) domain"/>
    <property type="match status" value="1"/>
</dbReference>
<evidence type="ECO:0000313" key="8">
    <source>
        <dbReference type="EMBL" id="OQD73579.1"/>
    </source>
</evidence>
<feature type="binding site" evidence="6">
    <location>
        <position position="183"/>
    </location>
    <ligand>
        <name>substrate</name>
    </ligand>
</feature>
<evidence type="ECO:0000256" key="2">
    <source>
        <dbReference type="ARBA" id="ARBA00009199"/>
    </source>
</evidence>
<dbReference type="OMA" id="WENDATV"/>
<comment type="caution">
    <text evidence="8">The sequence shown here is derived from an EMBL/GenBank/DDBJ whole genome shotgun (WGS) entry which is preliminary data.</text>
</comment>
<feature type="binding site" evidence="6">
    <location>
        <begin position="230"/>
        <end position="233"/>
    </location>
    <ligand>
        <name>substrate</name>
    </ligand>
</feature>
<dbReference type="InterPro" id="IPR023631">
    <property type="entry name" value="Amidase_dom"/>
</dbReference>
<dbReference type="OrthoDB" id="6428749at2759"/>
<dbReference type="GO" id="GO:0004040">
    <property type="term" value="F:amidase activity"/>
    <property type="evidence" value="ECO:0007669"/>
    <property type="project" value="UniProtKB-EC"/>
</dbReference>
<dbReference type="InterPro" id="IPR020556">
    <property type="entry name" value="Amidase_CS"/>
</dbReference>
<dbReference type="SUPFAM" id="SSF75304">
    <property type="entry name" value="Amidase signature (AS) enzymes"/>
    <property type="match status" value="1"/>
</dbReference>
<comment type="catalytic activity">
    <reaction evidence="1">
        <text>a monocarboxylic acid amide + H2O = a monocarboxylate + NH4(+)</text>
        <dbReference type="Rhea" id="RHEA:12020"/>
        <dbReference type="ChEBI" id="CHEBI:15377"/>
        <dbReference type="ChEBI" id="CHEBI:28938"/>
        <dbReference type="ChEBI" id="CHEBI:35757"/>
        <dbReference type="ChEBI" id="CHEBI:83628"/>
        <dbReference type="EC" id="3.5.1.4"/>
    </reaction>
</comment>
<sequence>MSLQNWEHQAQKGRDILNNSIPKQWLLPADKLPPPTQKNVIALPRQSGLLSERELTITEMSATGLVAQMGKGSLKAEEVVVAFLKRSVLGHQLLNFATEFLADEAIARAKELDDYYQRTGKLVGPLHGVPISVKEHIGFKNKTCNTGYVAWVDNVTPEDAHLLQLLAKAGAVFHVRTNQPQSLMHLCCSNNITGTTLNPHNRTLTPGGSSGGEGASMGFKCAPLGIGTDIGGSIRCPAAFCGAYGFRPTTMRMPMAGIQVASLGQETIHGVVGPLASSSLEDCELFSKAVLNQEPWNNERSLVPIPWKTVTPTRDVTIAIMWDDGCVRPHPPITRALRLVHDRLIAAGINVVDWEPYKHDEGWNIISTLYYPDAGTLQREMLLSSGEPARPLTEWALAYSRPEPLTHPEAWAYQHRRDVFIDEYHAIMKRRGVDFIISPPYPGVAAVLGESHYWNYTAIWNLVDFPSVVFPSGLMVDLELDVFEDGDKMYVPRNEVDGREWGKYTGPERFEGAPIGLQISGARFRDEEVLAAAGLVEGIVRGGRVAKL</sequence>